<feature type="region of interest" description="Disordered" evidence="1">
    <location>
        <begin position="1"/>
        <end position="23"/>
    </location>
</feature>
<dbReference type="Proteomes" id="UP000314294">
    <property type="component" value="Unassembled WGS sequence"/>
</dbReference>
<evidence type="ECO:0000313" key="3">
    <source>
        <dbReference type="Proteomes" id="UP000314294"/>
    </source>
</evidence>
<dbReference type="EMBL" id="SRLO01000233">
    <property type="protein sequence ID" value="TNN65553.1"/>
    <property type="molecule type" value="Genomic_DNA"/>
</dbReference>
<organism evidence="2 3">
    <name type="scientific">Liparis tanakae</name>
    <name type="common">Tanaka's snailfish</name>
    <dbReference type="NCBI Taxonomy" id="230148"/>
    <lineage>
        <taxon>Eukaryota</taxon>
        <taxon>Metazoa</taxon>
        <taxon>Chordata</taxon>
        <taxon>Craniata</taxon>
        <taxon>Vertebrata</taxon>
        <taxon>Euteleostomi</taxon>
        <taxon>Actinopterygii</taxon>
        <taxon>Neopterygii</taxon>
        <taxon>Teleostei</taxon>
        <taxon>Neoteleostei</taxon>
        <taxon>Acanthomorphata</taxon>
        <taxon>Eupercaria</taxon>
        <taxon>Perciformes</taxon>
        <taxon>Cottioidei</taxon>
        <taxon>Cottales</taxon>
        <taxon>Liparidae</taxon>
        <taxon>Liparis</taxon>
    </lineage>
</organism>
<sequence>MEPFRVCDPPPPPTAHPFTDLSPLQSFKRTTNRLHGSPDDGAEPMWELSGGLHLIEREGHAHPPLSVVLKTISSSSSPRPSVDTTGKCFCLRVSLKGPMKPGTAPPGGLTCSTTS</sequence>
<evidence type="ECO:0000256" key="1">
    <source>
        <dbReference type="SAM" id="MobiDB-lite"/>
    </source>
</evidence>
<comment type="caution">
    <text evidence="2">The sequence shown here is derived from an EMBL/GenBank/DDBJ whole genome shotgun (WGS) entry which is preliminary data.</text>
</comment>
<name>A0A4Z2HKP8_9TELE</name>
<gene>
    <name evidence="2" type="ORF">EYF80_024231</name>
</gene>
<dbReference type="AlphaFoldDB" id="A0A4Z2HKP8"/>
<protein>
    <submittedName>
        <fullName evidence="2">Uncharacterized protein</fullName>
    </submittedName>
</protein>
<reference evidence="2 3" key="1">
    <citation type="submission" date="2019-03" db="EMBL/GenBank/DDBJ databases">
        <title>First draft genome of Liparis tanakae, snailfish: a comprehensive survey of snailfish specific genes.</title>
        <authorList>
            <person name="Kim W."/>
            <person name="Song I."/>
            <person name="Jeong J.-H."/>
            <person name="Kim D."/>
            <person name="Kim S."/>
            <person name="Ryu S."/>
            <person name="Song J.Y."/>
            <person name="Lee S.K."/>
        </authorList>
    </citation>
    <scope>NUCLEOTIDE SEQUENCE [LARGE SCALE GENOMIC DNA]</scope>
    <source>
        <tissue evidence="2">Muscle</tissue>
    </source>
</reference>
<evidence type="ECO:0000313" key="2">
    <source>
        <dbReference type="EMBL" id="TNN65553.1"/>
    </source>
</evidence>
<accession>A0A4Z2HKP8</accession>
<keyword evidence="3" id="KW-1185">Reference proteome</keyword>
<proteinExistence type="predicted"/>